<protein>
    <submittedName>
        <fullName evidence="1">DUF4421 family protein</fullName>
    </submittedName>
</protein>
<evidence type="ECO:0000313" key="2">
    <source>
        <dbReference type="Proteomes" id="UP001208649"/>
    </source>
</evidence>
<evidence type="ECO:0000313" key="1">
    <source>
        <dbReference type="EMBL" id="MCU7616150.1"/>
    </source>
</evidence>
<dbReference type="RefSeq" id="WP_263001610.1">
    <property type="nucleotide sequence ID" value="NZ_JAOTEM010000001.1"/>
</dbReference>
<accession>A0ABT2W1N2</accession>
<dbReference type="Proteomes" id="UP001208649">
    <property type="component" value="Unassembled WGS sequence"/>
</dbReference>
<keyword evidence="2" id="KW-1185">Reference proteome</keyword>
<dbReference type="EMBL" id="JAOTEM010000001">
    <property type="protein sequence ID" value="MCU7616150.1"/>
    <property type="molecule type" value="Genomic_DNA"/>
</dbReference>
<comment type="caution">
    <text evidence="1">The sequence shown here is derived from an EMBL/GenBank/DDBJ whole genome shotgun (WGS) entry which is preliminary data.</text>
</comment>
<reference evidence="2" key="1">
    <citation type="submission" date="2023-07" db="EMBL/GenBank/DDBJ databases">
        <title>Chryseobacterium sp. strain PBS4-4 Genome sequencing and assembly.</title>
        <authorList>
            <person name="Jung Y."/>
        </authorList>
    </citation>
    <scope>NUCLEOTIDE SEQUENCE [LARGE SCALE GENOMIC DNA]</scope>
    <source>
        <strain evidence="2">PBS4-4</strain>
    </source>
</reference>
<dbReference type="InterPro" id="IPR025535">
    <property type="entry name" value="DUF4421"/>
</dbReference>
<dbReference type="Pfam" id="PF14391">
    <property type="entry name" value="DUF4421"/>
    <property type="match status" value="1"/>
</dbReference>
<sequence>MKLSFFSMLFLGFSGMTFCQEVNVSDEKKYLEEDRNKISLVGGVSYLNNSFGLYYEGQTFLLKPNDSFYTEFFLRYRWLDANISFAPKFVRINNDDDIKGRTKYFNFGFAFFLSQKLRQSVNYNQVKGLYLEDTKRFFEAVISDEFTEALGNDFMQFPDAKFQSFTGETSYLWLGKKDNYRTYTNMTHKPLKNDFVFLTGLVYQYNMMKDTDRVKYKGMEISDPSEGNSVTKDVRLTLKTGGGVQRIIGKNWYGIVELYPQIHYGYLIDERYDEFNFGLNSYSRIGFDNGKWFFGGGAQLNWINSKNENFYSTTNWLFRFGLGFRINSPKFVNQQFDRIDQILK</sequence>
<name>A0ABT2W1N2_9FLAO</name>
<organism evidence="1 2">
    <name type="scientific">Chryseobacterium edaphi</name>
    <dbReference type="NCBI Taxonomy" id="2976532"/>
    <lineage>
        <taxon>Bacteria</taxon>
        <taxon>Pseudomonadati</taxon>
        <taxon>Bacteroidota</taxon>
        <taxon>Flavobacteriia</taxon>
        <taxon>Flavobacteriales</taxon>
        <taxon>Weeksellaceae</taxon>
        <taxon>Chryseobacterium group</taxon>
        <taxon>Chryseobacterium</taxon>
    </lineage>
</organism>
<gene>
    <name evidence="1" type="ORF">NZ698_02970</name>
</gene>
<proteinExistence type="predicted"/>